<evidence type="ECO:0000313" key="1">
    <source>
        <dbReference type="EMBL" id="KTC84377.1"/>
    </source>
</evidence>
<dbReference type="STRING" id="1212489.Ldro_2980"/>
<dbReference type="RefSeq" id="WP_058497252.1">
    <property type="nucleotide sequence ID" value="NZ_CAAAIU010000023.1"/>
</dbReference>
<name>A0A0W0SMB5_9GAMM</name>
<gene>
    <name evidence="1" type="ORF">Ldro_2980</name>
</gene>
<dbReference type="OrthoDB" id="5634115at2"/>
<comment type="caution">
    <text evidence="1">The sequence shown here is derived from an EMBL/GenBank/DDBJ whole genome shotgun (WGS) entry which is preliminary data.</text>
</comment>
<dbReference type="EMBL" id="LNXY01000032">
    <property type="protein sequence ID" value="KTC84377.1"/>
    <property type="molecule type" value="Genomic_DNA"/>
</dbReference>
<keyword evidence="2" id="KW-1185">Reference proteome</keyword>
<reference evidence="1 2" key="1">
    <citation type="submission" date="2015-11" db="EMBL/GenBank/DDBJ databases">
        <title>Genomic analysis of 38 Legionella species identifies large and diverse effector repertoires.</title>
        <authorList>
            <person name="Burstein D."/>
            <person name="Amaro F."/>
            <person name="Zusman T."/>
            <person name="Lifshitz Z."/>
            <person name="Cohen O."/>
            <person name="Gilbert J.A."/>
            <person name="Pupko T."/>
            <person name="Shuman H.A."/>
            <person name="Segal G."/>
        </authorList>
    </citation>
    <scope>NUCLEOTIDE SEQUENCE [LARGE SCALE GENOMIC DNA]</scope>
    <source>
        <strain evidence="1 2">ATCC 700990</strain>
    </source>
</reference>
<accession>A0A0W0SMB5</accession>
<dbReference type="AlphaFoldDB" id="A0A0W0SMB5"/>
<evidence type="ECO:0000313" key="2">
    <source>
        <dbReference type="Proteomes" id="UP000054736"/>
    </source>
</evidence>
<protein>
    <submittedName>
        <fullName evidence="1">Uncharacterized protein</fullName>
    </submittedName>
</protein>
<organism evidence="1 2">
    <name type="scientific">Legionella drozanskii LLAP-1</name>
    <dbReference type="NCBI Taxonomy" id="1212489"/>
    <lineage>
        <taxon>Bacteria</taxon>
        <taxon>Pseudomonadati</taxon>
        <taxon>Pseudomonadota</taxon>
        <taxon>Gammaproteobacteria</taxon>
        <taxon>Legionellales</taxon>
        <taxon>Legionellaceae</taxon>
        <taxon>Legionella</taxon>
    </lineage>
</organism>
<dbReference type="PATRIC" id="fig|1212489.4.peg.3151"/>
<dbReference type="Proteomes" id="UP000054736">
    <property type="component" value="Unassembled WGS sequence"/>
</dbReference>
<proteinExistence type="predicted"/>
<sequence>MLTPSVQSRPLDFDISLEDFFDGFLRYRTTTTTKKIQYEYKKITIDETISTELCAQKLLFYPLLAKQIRKLKQLHYKVSIDLNPIESYRQKGLAPIMNCLNTIDEALSGARLEKSRLDARVNNLLYLYGQTKDSPILQHIKPYFHCNCHSHNRYGTRTWRLTISGVQYWLNYQSKRFGEMAPLYQISEYDLLADYFDTTRKDPSSISQCALSRFAGGILNTPIYAFLVRNDYKHKGRKHYIDLSDNTTYTRIADVREKTMTYTKKFEPWIIEE</sequence>